<sequence>MVQIYGYNSDLYGNMSEASQMSQGLVAISLMVQIGEPTNMELRLLTSQLQHIVYKAFWVMLFCENIAEPKENLKIRRKKSCSFGIDQFFPALKIFDPNVKSLHTCKWQQLSPSLRSSATNHFFCLLLF</sequence>
<accession>A0AAV4UM55</accession>
<protein>
    <submittedName>
        <fullName evidence="1">Uncharacterized protein</fullName>
    </submittedName>
</protein>
<dbReference type="InterPro" id="IPR036398">
    <property type="entry name" value="CA_dom_sf"/>
</dbReference>
<dbReference type="AlphaFoldDB" id="A0AAV4UM55"/>
<proteinExistence type="predicted"/>
<organism evidence="1 2">
    <name type="scientific">Caerostris darwini</name>
    <dbReference type="NCBI Taxonomy" id="1538125"/>
    <lineage>
        <taxon>Eukaryota</taxon>
        <taxon>Metazoa</taxon>
        <taxon>Ecdysozoa</taxon>
        <taxon>Arthropoda</taxon>
        <taxon>Chelicerata</taxon>
        <taxon>Arachnida</taxon>
        <taxon>Araneae</taxon>
        <taxon>Araneomorphae</taxon>
        <taxon>Entelegynae</taxon>
        <taxon>Araneoidea</taxon>
        <taxon>Araneidae</taxon>
        <taxon>Caerostris</taxon>
    </lineage>
</organism>
<keyword evidence="2" id="KW-1185">Reference proteome</keyword>
<comment type="caution">
    <text evidence="1">The sequence shown here is derived from an EMBL/GenBank/DDBJ whole genome shotgun (WGS) entry which is preliminary data.</text>
</comment>
<name>A0AAV4UM55_9ARAC</name>
<dbReference type="Proteomes" id="UP001054837">
    <property type="component" value="Unassembled WGS sequence"/>
</dbReference>
<evidence type="ECO:0000313" key="2">
    <source>
        <dbReference type="Proteomes" id="UP001054837"/>
    </source>
</evidence>
<reference evidence="1 2" key="1">
    <citation type="submission" date="2021-06" db="EMBL/GenBank/DDBJ databases">
        <title>Caerostris darwini draft genome.</title>
        <authorList>
            <person name="Kono N."/>
            <person name="Arakawa K."/>
        </authorList>
    </citation>
    <scope>NUCLEOTIDE SEQUENCE [LARGE SCALE GENOMIC DNA]</scope>
</reference>
<evidence type="ECO:0000313" key="1">
    <source>
        <dbReference type="EMBL" id="GIY58790.1"/>
    </source>
</evidence>
<gene>
    <name evidence="1" type="ORF">CDAR_227381</name>
</gene>
<dbReference type="Gene3D" id="3.10.200.10">
    <property type="entry name" value="Alpha carbonic anhydrase"/>
    <property type="match status" value="1"/>
</dbReference>
<dbReference type="SUPFAM" id="SSF51069">
    <property type="entry name" value="Carbonic anhydrase"/>
    <property type="match status" value="1"/>
</dbReference>
<dbReference type="EMBL" id="BPLQ01011543">
    <property type="protein sequence ID" value="GIY58790.1"/>
    <property type="molecule type" value="Genomic_DNA"/>
</dbReference>